<gene>
    <name evidence="1" type="ORF">GCM10009114_19350</name>
</gene>
<dbReference type="PANTHER" id="PTHR32305">
    <property type="match status" value="1"/>
</dbReference>
<comment type="caution">
    <text evidence="1">The sequence shown here is derived from an EMBL/GenBank/DDBJ whole genome shotgun (WGS) entry which is preliminary data.</text>
</comment>
<reference evidence="1 2" key="1">
    <citation type="journal article" date="2019" name="Int. J. Syst. Evol. Microbiol.">
        <title>The Global Catalogue of Microorganisms (GCM) 10K type strain sequencing project: providing services to taxonomists for standard genome sequencing and annotation.</title>
        <authorList>
            <consortium name="The Broad Institute Genomics Platform"/>
            <consortium name="The Broad Institute Genome Sequencing Center for Infectious Disease"/>
            <person name="Wu L."/>
            <person name="Ma J."/>
        </authorList>
    </citation>
    <scope>NUCLEOTIDE SEQUENCE [LARGE SCALE GENOMIC DNA]</scope>
    <source>
        <strain evidence="1 2">JCM 15896</strain>
    </source>
</reference>
<dbReference type="Gene3D" id="2.180.10.10">
    <property type="entry name" value="RHS repeat-associated core"/>
    <property type="match status" value="1"/>
</dbReference>
<evidence type="ECO:0000313" key="1">
    <source>
        <dbReference type="EMBL" id="GAA0856631.1"/>
    </source>
</evidence>
<dbReference type="EMBL" id="BAAAFD010000004">
    <property type="protein sequence ID" value="GAA0856631.1"/>
    <property type="molecule type" value="Genomic_DNA"/>
</dbReference>
<accession>A0ABN1LJJ8</accession>
<evidence type="ECO:0000313" key="2">
    <source>
        <dbReference type="Proteomes" id="UP001500359"/>
    </source>
</evidence>
<sequence length="680" mass="73547">MDSIDVSKGSLLHYLDISHDDRGNVTSRRSNYASSTGIGSDFTETYTYDALYRLKTRTIGVASGSSALPADFKATQTYNYDNWGNFTYKTGAGYYKYDATKVHKLLGVYTNSNFTGTKYTFDYDDNGNVKTDGTRVFTYASFDKPTRITKGSATSDMKYGVDRELYYKDDNSVENGSNVRYRRYYIGAYEKVVRTGGNGNMTEHKYNIGNAILTYRSGSNTISFVHKDNQGSVISTTNHLGQVTTQDIYDPFGKQSEVYRSSVYLTTYPPITDKGYTGHKQMNHVDIIHMGGRIYDPTLGRFLQADPHIQAPKNSQSYNRYSYVLNNPMSYTDPSGYFFDKLFKSINNALGKFAPFVAAALMFIPGVGQWAAASMWNAAAVGFVSGGIATGSLKGALIGAFTGAVFQQIGAHYRGLSAQNVDNVAWGGGQLGDYVDFGGNLLTKGQAAGQIASHAIAGGVISTLSGGKFGHGFFSAGVTKGIGGAYLPSGSNLSSGEIAKGTVVSAVIGGTASVISGGKFANGARTAAYQFLFNQAGKSAIEKVTKRISIRVFKSGRSVTSERPVGKAQWVGLQAAGPIVDKLAKLPSHLTLGINLELLTQEYGIYELYEVYEVEHTYRVTHNGPYDFDYDLIDVGAQIPTGETSWIYTGLSTGFSIEDIRGCIFSCNGIDRGAFGNGVD</sequence>
<evidence type="ECO:0008006" key="3">
    <source>
        <dbReference type="Google" id="ProtNLM"/>
    </source>
</evidence>
<dbReference type="Proteomes" id="UP001500359">
    <property type="component" value="Unassembled WGS sequence"/>
</dbReference>
<keyword evidence="2" id="KW-1185">Reference proteome</keyword>
<dbReference type="InterPro" id="IPR022385">
    <property type="entry name" value="Rhs_assc_core"/>
</dbReference>
<name>A0ABN1LJJ8_9ALTE</name>
<proteinExistence type="predicted"/>
<protein>
    <recommendedName>
        <fullName evidence="3">RHS repeat-associated core domain-containing protein</fullName>
    </recommendedName>
</protein>
<dbReference type="InterPro" id="IPR050708">
    <property type="entry name" value="T6SS_VgrG/RHS"/>
</dbReference>
<dbReference type="NCBIfam" id="TIGR03696">
    <property type="entry name" value="Rhs_assc_core"/>
    <property type="match status" value="1"/>
</dbReference>
<organism evidence="1 2">
    <name type="scientific">Aliiglaciecola litoralis</name>
    <dbReference type="NCBI Taxonomy" id="582857"/>
    <lineage>
        <taxon>Bacteria</taxon>
        <taxon>Pseudomonadati</taxon>
        <taxon>Pseudomonadota</taxon>
        <taxon>Gammaproteobacteria</taxon>
        <taxon>Alteromonadales</taxon>
        <taxon>Alteromonadaceae</taxon>
        <taxon>Aliiglaciecola</taxon>
    </lineage>
</organism>
<dbReference type="PANTHER" id="PTHR32305:SF15">
    <property type="entry name" value="PROTEIN RHSA-RELATED"/>
    <property type="match status" value="1"/>
</dbReference>